<dbReference type="EMBL" id="QJNU01000014">
    <property type="protein sequence ID" value="RYP10730.1"/>
    <property type="molecule type" value="Genomic_DNA"/>
</dbReference>
<keyword evidence="4 6" id="KW-0072">Autophagy</keyword>
<dbReference type="GO" id="GO:0060090">
    <property type="term" value="F:molecular adaptor activity"/>
    <property type="evidence" value="ECO:0007669"/>
    <property type="project" value="TreeGrafter"/>
</dbReference>
<feature type="coiled-coil region" evidence="7">
    <location>
        <begin position="300"/>
        <end position="341"/>
    </location>
</feature>
<keyword evidence="5" id="KW-0472">Membrane</keyword>
<comment type="function">
    <text evidence="6">Autophagy-specific protein that functions in response to autophagy-inducing signals as a scaffold to recruit other ATG proteins to organize preautophagosomal structure (PAS) formation. Modulates the timing and magnitude of the autophagy response, such as the size of the sequestering vesicles. Plays particularly a role in pexophagy and nucleophagy.</text>
</comment>
<dbReference type="PANTHER" id="PTHR28005">
    <property type="entry name" value="AUTOPHAGY-RELATED PROTEIN 17"/>
    <property type="match status" value="1"/>
</dbReference>
<dbReference type="InterPro" id="IPR007240">
    <property type="entry name" value="Atg17"/>
</dbReference>
<evidence type="ECO:0000256" key="6">
    <source>
        <dbReference type="RuleBase" id="RU368080"/>
    </source>
</evidence>
<feature type="region of interest" description="Disordered" evidence="8">
    <location>
        <begin position="473"/>
        <end position="507"/>
    </location>
</feature>
<dbReference type="OrthoDB" id="1937984at2759"/>
<name>A0A4Q4TYJ4_9PEZI</name>
<dbReference type="STRING" id="155417.A0A4Q4TYJ4"/>
<feature type="domain" description="Autophagy protein ATG17-like" evidence="9">
    <location>
        <begin position="45"/>
        <end position="451"/>
    </location>
</feature>
<comment type="subcellular location">
    <subcellularLocation>
        <location evidence="6">Cytoplasm</location>
    </subcellularLocation>
    <subcellularLocation>
        <location evidence="6">Preautophagosomal structure membrane</location>
        <topology evidence="6">Peripheral membrane protein</topology>
    </subcellularLocation>
</comment>
<evidence type="ECO:0000256" key="8">
    <source>
        <dbReference type="SAM" id="MobiDB-lite"/>
    </source>
</evidence>
<evidence type="ECO:0000256" key="3">
    <source>
        <dbReference type="ARBA" id="ARBA00022490"/>
    </source>
</evidence>
<organism evidence="10 11">
    <name type="scientific">Monosporascus ibericus</name>
    <dbReference type="NCBI Taxonomy" id="155417"/>
    <lineage>
        <taxon>Eukaryota</taxon>
        <taxon>Fungi</taxon>
        <taxon>Dikarya</taxon>
        <taxon>Ascomycota</taxon>
        <taxon>Pezizomycotina</taxon>
        <taxon>Sordariomycetes</taxon>
        <taxon>Xylariomycetidae</taxon>
        <taxon>Xylariales</taxon>
        <taxon>Xylariales incertae sedis</taxon>
        <taxon>Monosporascus</taxon>
    </lineage>
</organism>
<dbReference type="GO" id="GO:0034045">
    <property type="term" value="C:phagophore assembly site membrane"/>
    <property type="evidence" value="ECO:0007669"/>
    <property type="project" value="UniProtKB-SubCell"/>
</dbReference>
<feature type="compositionally biased region" description="Low complexity" evidence="8">
    <location>
        <begin position="1"/>
        <end position="14"/>
    </location>
</feature>
<keyword evidence="3 6" id="KW-0963">Cytoplasm</keyword>
<sequence length="507" mass="56811">MASTNSSASSAQSALRQHSTHAAPEHEDSVPVETLVQLLLEAKRSLSSMGLVLRANDLVHLARQAHEESVILSAQSQFLRRGISEQVRLLLRVRKSLNRTYDSGKREFKQVIRDLDAANGRLEDTINVLRGRTVESAFRPDGEEKKSLLDFVDEIQVHTMRDTLKENIAALQGTQTSFDGDLLRFDTDLRTLNKTLSSAPSIPSPSASSADPPLSHLLASMIANSHDMAQLLSSLTKHFDMCVTAVRTTEGGAALARIKAAEVTQSQGGNDVSISGVIAEQESHMPELDPISPEERAQMLQVVVQDASEVEDVVQELNQRLQSVEGNFNRLEEQTNRVKMNYLTTVEAFRVLEDIGSRLQSYIAAETEFRQRWVEEHETIQEKMRDMDVLRSFYESYASSYDGLILEVERRKALENKVLSIWKKAQESVDKIIEGDRKEREAFRQEVGEFLPTDLWPGMDDPMCRWEIVPVRDPNGRGNEGASSTPALERSVVQAAAMRRGRRSGER</sequence>
<evidence type="ECO:0000256" key="1">
    <source>
        <dbReference type="ARBA" id="ARBA00006259"/>
    </source>
</evidence>
<dbReference type="Proteomes" id="UP000293360">
    <property type="component" value="Unassembled WGS sequence"/>
</dbReference>
<evidence type="ECO:0000256" key="4">
    <source>
        <dbReference type="ARBA" id="ARBA00023006"/>
    </source>
</evidence>
<evidence type="ECO:0000313" key="11">
    <source>
        <dbReference type="Proteomes" id="UP000293360"/>
    </source>
</evidence>
<dbReference type="AlphaFoldDB" id="A0A4Q4TYJ4"/>
<dbReference type="InterPro" id="IPR045326">
    <property type="entry name" value="ATG17-like_dom"/>
</dbReference>
<dbReference type="GO" id="GO:0030295">
    <property type="term" value="F:protein kinase activator activity"/>
    <property type="evidence" value="ECO:0007669"/>
    <property type="project" value="TreeGrafter"/>
</dbReference>
<reference evidence="10 11" key="1">
    <citation type="submission" date="2018-06" db="EMBL/GenBank/DDBJ databases">
        <title>Complete Genomes of Monosporascus.</title>
        <authorList>
            <person name="Robinson A.J."/>
            <person name="Natvig D.O."/>
        </authorList>
    </citation>
    <scope>NUCLEOTIDE SEQUENCE [LARGE SCALE GENOMIC DNA]</scope>
    <source>
        <strain evidence="10 11">CBS 110550</strain>
    </source>
</reference>
<dbReference type="PANTHER" id="PTHR28005:SF1">
    <property type="entry name" value="AUTOPHAGY-RELATED PROTEIN 17"/>
    <property type="match status" value="1"/>
</dbReference>
<keyword evidence="11" id="KW-1185">Reference proteome</keyword>
<evidence type="ECO:0000313" key="10">
    <source>
        <dbReference type="EMBL" id="RYP10730.1"/>
    </source>
</evidence>
<dbReference type="GO" id="GO:0034727">
    <property type="term" value="P:piecemeal microautophagy of the nucleus"/>
    <property type="evidence" value="ECO:0007669"/>
    <property type="project" value="TreeGrafter"/>
</dbReference>
<evidence type="ECO:0000256" key="7">
    <source>
        <dbReference type="SAM" id="Coils"/>
    </source>
</evidence>
<dbReference type="GO" id="GO:0000045">
    <property type="term" value="P:autophagosome assembly"/>
    <property type="evidence" value="ECO:0007669"/>
    <property type="project" value="TreeGrafter"/>
</dbReference>
<dbReference type="GO" id="GO:1990316">
    <property type="term" value="C:Atg1/ULK1 kinase complex"/>
    <property type="evidence" value="ECO:0007669"/>
    <property type="project" value="TreeGrafter"/>
</dbReference>
<feature type="region of interest" description="Disordered" evidence="8">
    <location>
        <begin position="1"/>
        <end position="28"/>
    </location>
</feature>
<accession>A0A4Q4TYJ4</accession>
<dbReference type="GO" id="GO:0000422">
    <property type="term" value="P:autophagy of mitochondrion"/>
    <property type="evidence" value="ECO:0007669"/>
    <property type="project" value="TreeGrafter"/>
</dbReference>
<proteinExistence type="inferred from homology"/>
<evidence type="ECO:0000256" key="5">
    <source>
        <dbReference type="ARBA" id="ARBA00023136"/>
    </source>
</evidence>
<evidence type="ECO:0000256" key="2">
    <source>
        <dbReference type="ARBA" id="ARBA00013806"/>
    </source>
</evidence>
<dbReference type="Pfam" id="PF04108">
    <property type="entry name" value="ATG17_like"/>
    <property type="match status" value="1"/>
</dbReference>
<evidence type="ECO:0000259" key="9">
    <source>
        <dbReference type="Pfam" id="PF04108"/>
    </source>
</evidence>
<gene>
    <name evidence="10" type="ORF">DL764_000520</name>
</gene>
<comment type="similarity">
    <text evidence="1 6">Belongs to the ATG17 family.</text>
</comment>
<protein>
    <recommendedName>
        <fullName evidence="2 6">Autophagy-related protein 17</fullName>
    </recommendedName>
</protein>
<keyword evidence="7" id="KW-0175">Coiled coil</keyword>
<comment type="caution">
    <text evidence="10">The sequence shown here is derived from an EMBL/GenBank/DDBJ whole genome shotgun (WGS) entry which is preliminary data.</text>
</comment>